<organism evidence="2 3">
    <name type="scientific">Bradyrhizobium retamae</name>
    <dbReference type="NCBI Taxonomy" id="1300035"/>
    <lineage>
        <taxon>Bacteria</taxon>
        <taxon>Pseudomonadati</taxon>
        <taxon>Pseudomonadota</taxon>
        <taxon>Alphaproteobacteria</taxon>
        <taxon>Hyphomicrobiales</taxon>
        <taxon>Nitrobacteraceae</taxon>
        <taxon>Bradyrhizobium</taxon>
    </lineage>
</organism>
<gene>
    <name evidence="2" type="ORF">CQ13_31170</name>
</gene>
<evidence type="ECO:0000313" key="2">
    <source>
        <dbReference type="EMBL" id="KRR21026.1"/>
    </source>
</evidence>
<keyword evidence="3" id="KW-1185">Reference proteome</keyword>
<name>A0A0R3ML78_9BRAD</name>
<accession>A0A0R3ML78</accession>
<comment type="caution">
    <text evidence="2">The sequence shown here is derived from an EMBL/GenBank/DDBJ whole genome shotgun (WGS) entry which is preliminary data.</text>
</comment>
<feature type="region of interest" description="Disordered" evidence="1">
    <location>
        <begin position="197"/>
        <end position="221"/>
    </location>
</feature>
<dbReference type="EMBL" id="LLYA01000173">
    <property type="protein sequence ID" value="KRR21026.1"/>
    <property type="molecule type" value="Genomic_DNA"/>
</dbReference>
<evidence type="ECO:0000256" key="1">
    <source>
        <dbReference type="SAM" id="MobiDB-lite"/>
    </source>
</evidence>
<dbReference type="AlphaFoldDB" id="A0A0R3ML78"/>
<evidence type="ECO:0000313" key="3">
    <source>
        <dbReference type="Proteomes" id="UP000052023"/>
    </source>
</evidence>
<dbReference type="Proteomes" id="UP000052023">
    <property type="component" value="Unassembled WGS sequence"/>
</dbReference>
<reference evidence="2 3" key="1">
    <citation type="submission" date="2014-03" db="EMBL/GenBank/DDBJ databases">
        <title>Bradyrhizobium valentinum sp. nov., isolated from effective nodules of Lupinus mariae-josephae, a lupine endemic of basic-lime soils in Eastern Spain.</title>
        <authorList>
            <person name="Duran D."/>
            <person name="Rey L."/>
            <person name="Navarro A."/>
            <person name="Busquets A."/>
            <person name="Imperial J."/>
            <person name="Ruiz-Argueso T."/>
        </authorList>
    </citation>
    <scope>NUCLEOTIDE SEQUENCE [LARGE SCALE GENOMIC DNA]</scope>
    <source>
        <strain evidence="2 3">Ro19</strain>
    </source>
</reference>
<sequence length="233" mass="25247">MWAILLILVFPAYCLAGGGKSITITVAADHTKANGEPWDGIPGLGGGRGRTAIPLPNKNAPPDLAVCVVRLETPPECSMRYVNLKQYSLCQNSFACVFKRVSIPDGPFGLIILDLDLRRHDLVSFLLITAGKALTPDQRAALESEIRRRADQLAPPFLQGEKQRRSREMLVVSVDRCAEAKGCRLVPVATSKVDTGGKPPLTCRPDSAMGRPSPMPRAPHCPWLDPETALVGF</sequence>
<protein>
    <submittedName>
        <fullName evidence="2">Uncharacterized protein</fullName>
    </submittedName>
</protein>
<proteinExistence type="predicted"/>